<dbReference type="AlphaFoldDB" id="X0S1S9"/>
<sequence length="79" mass="9270">MGSLAEKYCGECALLLPLREYYRDSRRKDGHRSECKSCTVAMRIDVELRRQEKRKKTVTNDRDKKRMEMDAKLASMGLL</sequence>
<proteinExistence type="predicted"/>
<protein>
    <submittedName>
        <fullName evidence="2">Uncharacterized protein</fullName>
    </submittedName>
</protein>
<evidence type="ECO:0000256" key="1">
    <source>
        <dbReference type="SAM" id="MobiDB-lite"/>
    </source>
</evidence>
<feature type="region of interest" description="Disordered" evidence="1">
    <location>
        <begin position="51"/>
        <end position="79"/>
    </location>
</feature>
<gene>
    <name evidence="2" type="ORF">S01H1_08244</name>
</gene>
<evidence type="ECO:0000313" key="2">
    <source>
        <dbReference type="EMBL" id="GAF75018.1"/>
    </source>
</evidence>
<name>X0S1S9_9ZZZZ</name>
<accession>X0S1S9</accession>
<feature type="compositionally biased region" description="Basic and acidic residues" evidence="1">
    <location>
        <begin position="58"/>
        <end position="71"/>
    </location>
</feature>
<organism evidence="2">
    <name type="scientific">marine sediment metagenome</name>
    <dbReference type="NCBI Taxonomy" id="412755"/>
    <lineage>
        <taxon>unclassified sequences</taxon>
        <taxon>metagenomes</taxon>
        <taxon>ecological metagenomes</taxon>
    </lineage>
</organism>
<reference evidence="2" key="1">
    <citation type="journal article" date="2014" name="Front. Microbiol.">
        <title>High frequency of phylogenetically diverse reductive dehalogenase-homologous genes in deep subseafloor sedimentary metagenomes.</title>
        <authorList>
            <person name="Kawai M."/>
            <person name="Futagami T."/>
            <person name="Toyoda A."/>
            <person name="Takaki Y."/>
            <person name="Nishi S."/>
            <person name="Hori S."/>
            <person name="Arai W."/>
            <person name="Tsubouchi T."/>
            <person name="Morono Y."/>
            <person name="Uchiyama I."/>
            <person name="Ito T."/>
            <person name="Fujiyama A."/>
            <person name="Inagaki F."/>
            <person name="Takami H."/>
        </authorList>
    </citation>
    <scope>NUCLEOTIDE SEQUENCE</scope>
    <source>
        <strain evidence="2">Expedition CK06-06</strain>
    </source>
</reference>
<comment type="caution">
    <text evidence="2">The sequence shown here is derived from an EMBL/GenBank/DDBJ whole genome shotgun (WGS) entry which is preliminary data.</text>
</comment>
<dbReference type="EMBL" id="BARS01004234">
    <property type="protein sequence ID" value="GAF75018.1"/>
    <property type="molecule type" value="Genomic_DNA"/>
</dbReference>